<dbReference type="Proteomes" id="UP000612349">
    <property type="component" value="Unassembled WGS sequence"/>
</dbReference>
<dbReference type="Gene3D" id="3.40.50.2300">
    <property type="match status" value="1"/>
</dbReference>
<reference evidence="4" key="1">
    <citation type="journal article" date="2014" name="Int. J. Syst. Evol. Microbiol.">
        <title>Complete genome sequence of Corynebacterium casei LMG S-19264T (=DSM 44701T), isolated from a smear-ripened cheese.</title>
        <authorList>
            <consortium name="US DOE Joint Genome Institute (JGI-PGF)"/>
            <person name="Walter F."/>
            <person name="Albersmeier A."/>
            <person name="Kalinowski J."/>
            <person name="Ruckert C."/>
        </authorList>
    </citation>
    <scope>NUCLEOTIDE SEQUENCE</scope>
    <source>
        <strain evidence="4">CGMCC 1.15360</strain>
    </source>
</reference>
<proteinExistence type="predicted"/>
<gene>
    <name evidence="4" type="ORF">GCM10010990_22250</name>
</gene>
<dbReference type="RefSeq" id="WP_066774526.1">
    <property type="nucleotide sequence ID" value="NZ_BMIP01000004.1"/>
</dbReference>
<dbReference type="GO" id="GO:0000160">
    <property type="term" value="P:phosphorelay signal transduction system"/>
    <property type="evidence" value="ECO:0007669"/>
    <property type="project" value="InterPro"/>
</dbReference>
<keyword evidence="1 2" id="KW-0597">Phosphoprotein</keyword>
<evidence type="ECO:0000256" key="1">
    <source>
        <dbReference type="ARBA" id="ARBA00022553"/>
    </source>
</evidence>
<dbReference type="PANTHER" id="PTHR44591">
    <property type="entry name" value="STRESS RESPONSE REGULATOR PROTEIN 1"/>
    <property type="match status" value="1"/>
</dbReference>
<name>A0A916Z1W6_9SPHN</name>
<organism evidence="4 5">
    <name type="scientific">Croceicoccus mobilis</name>
    <dbReference type="NCBI Taxonomy" id="1703339"/>
    <lineage>
        <taxon>Bacteria</taxon>
        <taxon>Pseudomonadati</taxon>
        <taxon>Pseudomonadota</taxon>
        <taxon>Alphaproteobacteria</taxon>
        <taxon>Sphingomonadales</taxon>
        <taxon>Erythrobacteraceae</taxon>
        <taxon>Croceicoccus</taxon>
    </lineage>
</organism>
<dbReference type="OrthoDB" id="9786548at2"/>
<dbReference type="InterPro" id="IPR050595">
    <property type="entry name" value="Bact_response_regulator"/>
</dbReference>
<dbReference type="InterPro" id="IPR001789">
    <property type="entry name" value="Sig_transdc_resp-reg_receiver"/>
</dbReference>
<sequence length="130" mass="14401">MGRIIYAEDDDIVGEIATSALFGAGHAVGWLRDGQAALEAMRFRTPDVAVLDLHMPNMDGMRVVRAMRVDPHLAMVPVLMLTAVSGRSDKDIAFYEGVDDYLTKPFDPDELIFRVEQLMGGNIRRTGMFA</sequence>
<protein>
    <recommendedName>
        <fullName evidence="3">Response regulatory domain-containing protein</fullName>
    </recommendedName>
</protein>
<dbReference type="SMART" id="SM00448">
    <property type="entry name" value="REC"/>
    <property type="match status" value="1"/>
</dbReference>
<evidence type="ECO:0000313" key="4">
    <source>
        <dbReference type="EMBL" id="GGD72301.1"/>
    </source>
</evidence>
<dbReference type="PANTHER" id="PTHR44591:SF3">
    <property type="entry name" value="RESPONSE REGULATORY DOMAIN-CONTAINING PROTEIN"/>
    <property type="match status" value="1"/>
</dbReference>
<dbReference type="Pfam" id="PF00072">
    <property type="entry name" value="Response_reg"/>
    <property type="match status" value="1"/>
</dbReference>
<dbReference type="EMBL" id="BMIP01000004">
    <property type="protein sequence ID" value="GGD72301.1"/>
    <property type="molecule type" value="Genomic_DNA"/>
</dbReference>
<keyword evidence="5" id="KW-1185">Reference proteome</keyword>
<dbReference type="AlphaFoldDB" id="A0A916Z1W6"/>
<feature type="domain" description="Response regulatory" evidence="3">
    <location>
        <begin position="3"/>
        <end position="119"/>
    </location>
</feature>
<evidence type="ECO:0000256" key="2">
    <source>
        <dbReference type="PROSITE-ProRule" id="PRU00169"/>
    </source>
</evidence>
<accession>A0A916Z1W6</accession>
<dbReference type="InterPro" id="IPR011006">
    <property type="entry name" value="CheY-like_superfamily"/>
</dbReference>
<evidence type="ECO:0000313" key="5">
    <source>
        <dbReference type="Proteomes" id="UP000612349"/>
    </source>
</evidence>
<comment type="caution">
    <text evidence="4">The sequence shown here is derived from an EMBL/GenBank/DDBJ whole genome shotgun (WGS) entry which is preliminary data.</text>
</comment>
<evidence type="ECO:0000259" key="3">
    <source>
        <dbReference type="PROSITE" id="PS50110"/>
    </source>
</evidence>
<reference evidence="4" key="2">
    <citation type="submission" date="2020-09" db="EMBL/GenBank/DDBJ databases">
        <authorList>
            <person name="Sun Q."/>
            <person name="Zhou Y."/>
        </authorList>
    </citation>
    <scope>NUCLEOTIDE SEQUENCE</scope>
    <source>
        <strain evidence="4">CGMCC 1.15360</strain>
    </source>
</reference>
<dbReference type="PROSITE" id="PS50110">
    <property type="entry name" value="RESPONSE_REGULATORY"/>
    <property type="match status" value="1"/>
</dbReference>
<dbReference type="SUPFAM" id="SSF52172">
    <property type="entry name" value="CheY-like"/>
    <property type="match status" value="1"/>
</dbReference>
<feature type="modified residue" description="4-aspartylphosphate" evidence="2">
    <location>
        <position position="52"/>
    </location>
</feature>